<dbReference type="Proteomes" id="UP000306544">
    <property type="component" value="Unassembled WGS sequence"/>
</dbReference>
<protein>
    <submittedName>
        <fullName evidence="2">Uncharacterized protein</fullName>
    </submittedName>
</protein>
<comment type="caution">
    <text evidence="2">The sequence shown here is derived from an EMBL/GenBank/DDBJ whole genome shotgun (WGS) entry which is preliminary data.</text>
</comment>
<gene>
    <name evidence="2" type="ORF">FEF27_06725</name>
</gene>
<keyword evidence="1" id="KW-0472">Membrane</keyword>
<feature type="transmembrane region" description="Helical" evidence="1">
    <location>
        <begin position="98"/>
        <end position="119"/>
    </location>
</feature>
<accession>A0A5R9ACH3</accession>
<proteinExistence type="predicted"/>
<keyword evidence="1" id="KW-1133">Transmembrane helix</keyword>
<dbReference type="AlphaFoldDB" id="A0A5R9ACH3"/>
<feature type="transmembrane region" description="Helical" evidence="1">
    <location>
        <begin position="38"/>
        <end position="59"/>
    </location>
</feature>
<sequence>MEPTRGSAIYFGLAGLVNLSVFVTAWDFFGLFRGSQPPFLSIVVIGLSIVALFTTVWATTGTVKRVWLRRITLFVVLAASLLTVVGEVLVLNSEDGNIGVGLIPVLGVFLHLLLVPFLVTQAFIRGALPDQ</sequence>
<feature type="transmembrane region" description="Helical" evidence="1">
    <location>
        <begin position="7"/>
        <end position="26"/>
    </location>
</feature>
<evidence type="ECO:0000256" key="1">
    <source>
        <dbReference type="SAM" id="Phobius"/>
    </source>
</evidence>
<dbReference type="RefSeq" id="WP_138170090.1">
    <property type="nucleotide sequence ID" value="NZ_VAWA01000007.1"/>
</dbReference>
<evidence type="ECO:0000313" key="3">
    <source>
        <dbReference type="Proteomes" id="UP000306544"/>
    </source>
</evidence>
<keyword evidence="1" id="KW-0812">Transmembrane</keyword>
<evidence type="ECO:0000313" key="2">
    <source>
        <dbReference type="EMBL" id="TLP75725.1"/>
    </source>
</evidence>
<feature type="transmembrane region" description="Helical" evidence="1">
    <location>
        <begin position="71"/>
        <end position="92"/>
    </location>
</feature>
<dbReference type="EMBL" id="VAWA01000007">
    <property type="protein sequence ID" value="TLP75725.1"/>
    <property type="molecule type" value="Genomic_DNA"/>
</dbReference>
<reference evidence="2 3" key="1">
    <citation type="submission" date="2019-05" db="EMBL/GenBank/DDBJ databases">
        <title>Nesterenkonia sp. GY239, isolated from the Southern Atlantic Ocean.</title>
        <authorList>
            <person name="Zhang G."/>
        </authorList>
    </citation>
    <scope>NUCLEOTIDE SEQUENCE [LARGE SCALE GENOMIC DNA]</scope>
    <source>
        <strain evidence="2 3">GY239</strain>
    </source>
</reference>
<keyword evidence="3" id="KW-1185">Reference proteome</keyword>
<organism evidence="2 3">
    <name type="scientific">Nesterenkonia sphaerica</name>
    <dbReference type="NCBI Taxonomy" id="1804988"/>
    <lineage>
        <taxon>Bacteria</taxon>
        <taxon>Bacillati</taxon>
        <taxon>Actinomycetota</taxon>
        <taxon>Actinomycetes</taxon>
        <taxon>Micrococcales</taxon>
        <taxon>Micrococcaceae</taxon>
        <taxon>Nesterenkonia</taxon>
    </lineage>
</organism>
<name>A0A5R9ACH3_9MICC</name>
<dbReference type="OrthoDB" id="9913127at2"/>